<feature type="binding site" evidence="1">
    <location>
        <position position="57"/>
    </location>
    <ligand>
        <name>ATP</name>
        <dbReference type="ChEBI" id="CHEBI:30616"/>
    </ligand>
</feature>
<dbReference type="InterPro" id="IPR052396">
    <property type="entry name" value="Meiotic_Drive_Suppr_Kinase"/>
</dbReference>
<keyword evidence="1" id="KW-0547">Nucleotide-binding</keyword>
<dbReference type="InterPro" id="IPR001245">
    <property type="entry name" value="Ser-Thr/Tyr_kinase_cat_dom"/>
</dbReference>
<dbReference type="Pfam" id="PF07714">
    <property type="entry name" value="PK_Tyr_Ser-Thr"/>
    <property type="match status" value="1"/>
</dbReference>
<proteinExistence type="predicted"/>
<dbReference type="GO" id="GO:0005524">
    <property type="term" value="F:ATP binding"/>
    <property type="evidence" value="ECO:0007669"/>
    <property type="project" value="UniProtKB-UniRule"/>
</dbReference>
<dbReference type="PANTHER" id="PTHR37171:SF1">
    <property type="entry name" value="SERINE_THREONINE-PROTEIN KINASE YRZF-RELATED"/>
    <property type="match status" value="1"/>
</dbReference>
<evidence type="ECO:0000259" key="2">
    <source>
        <dbReference type="PROSITE" id="PS50011"/>
    </source>
</evidence>
<evidence type="ECO:0000256" key="1">
    <source>
        <dbReference type="PROSITE-ProRule" id="PRU10141"/>
    </source>
</evidence>
<dbReference type="InterPro" id="IPR000719">
    <property type="entry name" value="Prot_kinase_dom"/>
</dbReference>
<protein>
    <recommendedName>
        <fullName evidence="2">Protein kinase domain-containing protein</fullName>
    </recommendedName>
</protein>
<dbReference type="PROSITE" id="PS00107">
    <property type="entry name" value="PROTEIN_KINASE_ATP"/>
    <property type="match status" value="1"/>
</dbReference>
<dbReference type="EMBL" id="VSRR010087299">
    <property type="protein sequence ID" value="MPC91309.1"/>
    <property type="molecule type" value="Genomic_DNA"/>
</dbReference>
<dbReference type="AlphaFoldDB" id="A0A5B7J909"/>
<evidence type="ECO:0000313" key="4">
    <source>
        <dbReference type="Proteomes" id="UP000324222"/>
    </source>
</evidence>
<dbReference type="PANTHER" id="PTHR37171">
    <property type="entry name" value="SERINE/THREONINE-PROTEIN KINASE YRZF-RELATED"/>
    <property type="match status" value="1"/>
</dbReference>
<accession>A0A5B7J909</accession>
<sequence>MKPKEHPTVGLLWDWEAPRVEWRQVEREALLGRGHYATVHSATLCLPGGERVPVALKQLIPKPIVGKCVPLEEARVLGALAGVKGVPKLYGLTDTPPHALVMSRCPGVTMSVLRKRGEVRMCLVAVGKLCSILSHMHARGVTHGDLHGSNILVSVPDGDGKDSMSVCLVDFGNSKTNAGTELLKKDAHQLLKLLKNILRTMKEESDSNIFQRREEVTEILDADLTLAQIFSLVGCILRR</sequence>
<keyword evidence="1" id="KW-0067">ATP-binding</keyword>
<evidence type="ECO:0000313" key="3">
    <source>
        <dbReference type="EMBL" id="MPC91309.1"/>
    </source>
</evidence>
<dbReference type="InterPro" id="IPR017441">
    <property type="entry name" value="Protein_kinase_ATP_BS"/>
</dbReference>
<dbReference type="GO" id="GO:0004672">
    <property type="term" value="F:protein kinase activity"/>
    <property type="evidence" value="ECO:0007669"/>
    <property type="project" value="InterPro"/>
</dbReference>
<dbReference type="Proteomes" id="UP000324222">
    <property type="component" value="Unassembled WGS sequence"/>
</dbReference>
<feature type="domain" description="Protein kinase" evidence="2">
    <location>
        <begin position="25"/>
        <end position="239"/>
    </location>
</feature>
<dbReference type="SMART" id="SM00220">
    <property type="entry name" value="S_TKc"/>
    <property type="match status" value="1"/>
</dbReference>
<dbReference type="SUPFAM" id="SSF56112">
    <property type="entry name" value="Protein kinase-like (PK-like)"/>
    <property type="match status" value="1"/>
</dbReference>
<organism evidence="3 4">
    <name type="scientific">Portunus trituberculatus</name>
    <name type="common">Swimming crab</name>
    <name type="synonym">Neptunus trituberculatus</name>
    <dbReference type="NCBI Taxonomy" id="210409"/>
    <lineage>
        <taxon>Eukaryota</taxon>
        <taxon>Metazoa</taxon>
        <taxon>Ecdysozoa</taxon>
        <taxon>Arthropoda</taxon>
        <taxon>Crustacea</taxon>
        <taxon>Multicrustacea</taxon>
        <taxon>Malacostraca</taxon>
        <taxon>Eumalacostraca</taxon>
        <taxon>Eucarida</taxon>
        <taxon>Decapoda</taxon>
        <taxon>Pleocyemata</taxon>
        <taxon>Brachyura</taxon>
        <taxon>Eubrachyura</taxon>
        <taxon>Portunoidea</taxon>
        <taxon>Portunidae</taxon>
        <taxon>Portuninae</taxon>
        <taxon>Portunus</taxon>
    </lineage>
</organism>
<dbReference type="Gene3D" id="1.10.510.10">
    <property type="entry name" value="Transferase(Phosphotransferase) domain 1"/>
    <property type="match status" value="1"/>
</dbReference>
<keyword evidence="4" id="KW-1185">Reference proteome</keyword>
<name>A0A5B7J909_PORTR</name>
<dbReference type="InterPro" id="IPR011009">
    <property type="entry name" value="Kinase-like_dom_sf"/>
</dbReference>
<reference evidence="3 4" key="1">
    <citation type="submission" date="2019-05" db="EMBL/GenBank/DDBJ databases">
        <title>Another draft genome of Portunus trituberculatus and its Hox gene families provides insights of decapod evolution.</title>
        <authorList>
            <person name="Jeong J.-H."/>
            <person name="Song I."/>
            <person name="Kim S."/>
            <person name="Choi T."/>
            <person name="Kim D."/>
            <person name="Ryu S."/>
            <person name="Kim W."/>
        </authorList>
    </citation>
    <scope>NUCLEOTIDE SEQUENCE [LARGE SCALE GENOMIC DNA]</scope>
    <source>
        <tissue evidence="3">Muscle</tissue>
    </source>
</reference>
<comment type="caution">
    <text evidence="3">The sequence shown here is derived from an EMBL/GenBank/DDBJ whole genome shotgun (WGS) entry which is preliminary data.</text>
</comment>
<gene>
    <name evidence="3" type="ORF">E2C01_086336</name>
</gene>
<dbReference type="PROSITE" id="PS50011">
    <property type="entry name" value="PROTEIN_KINASE_DOM"/>
    <property type="match status" value="1"/>
</dbReference>